<evidence type="ECO:0000256" key="1">
    <source>
        <dbReference type="ARBA" id="ARBA00004123"/>
    </source>
</evidence>
<feature type="compositionally biased region" description="Acidic residues" evidence="6">
    <location>
        <begin position="25"/>
        <end position="38"/>
    </location>
</feature>
<keyword evidence="2" id="KW-0805">Transcription regulation</keyword>
<evidence type="ECO:0000313" key="8">
    <source>
        <dbReference type="Proteomes" id="UP000515123"/>
    </source>
</evidence>
<keyword evidence="3" id="KW-0238">DNA-binding</keyword>
<dbReference type="OrthoDB" id="757982at2759"/>
<keyword evidence="5" id="KW-0539">Nucleus</keyword>
<dbReference type="InterPro" id="IPR003340">
    <property type="entry name" value="B3_DNA-bd"/>
</dbReference>
<dbReference type="GO" id="GO:0005634">
    <property type="term" value="C:nucleus"/>
    <property type="evidence" value="ECO:0007669"/>
    <property type="project" value="UniProtKB-SubCell"/>
</dbReference>
<dbReference type="Gene3D" id="2.40.330.10">
    <property type="entry name" value="DNA-binding pseudobarrel domain"/>
    <property type="match status" value="1"/>
</dbReference>
<feature type="region of interest" description="Disordered" evidence="6">
    <location>
        <begin position="495"/>
        <end position="548"/>
    </location>
</feature>
<name>A0A6P5GRZ1_ANACO</name>
<evidence type="ECO:0000256" key="6">
    <source>
        <dbReference type="SAM" id="MobiDB-lite"/>
    </source>
</evidence>
<dbReference type="InterPro" id="IPR044800">
    <property type="entry name" value="LEC2-like"/>
</dbReference>
<keyword evidence="8" id="KW-1185">Reference proteome</keyword>
<gene>
    <name evidence="9" type="primary">LOC109726293</name>
</gene>
<evidence type="ECO:0000313" key="9">
    <source>
        <dbReference type="RefSeq" id="XP_020111436.1"/>
    </source>
</evidence>
<feature type="region of interest" description="Disordered" evidence="6">
    <location>
        <begin position="419"/>
        <end position="467"/>
    </location>
</feature>
<evidence type="ECO:0000256" key="3">
    <source>
        <dbReference type="ARBA" id="ARBA00023125"/>
    </source>
</evidence>
<dbReference type="PANTHER" id="PTHR31140:SF81">
    <property type="entry name" value="B3 DOMAIN-CONTAINING TRANSCRIPTION FACTOR ABI3"/>
    <property type="match status" value="1"/>
</dbReference>
<dbReference type="SUPFAM" id="SSF101936">
    <property type="entry name" value="DNA-binding pseudobarrel domain"/>
    <property type="match status" value="1"/>
</dbReference>
<sequence>MEKEEGKRQVQDVEEDNRRRNSTDQEMEDIMSDMEGEDSFLFSDDPFPSLPDFPCLSSPPATPPPSKNSPYPSSSNSSSSSSSSWSFFCVPTAGSDVLAQTPTQPPSDPNLAAVGEGAEGLDFLGEGDFFDLSDPWDPLSLFPGENLMIDDGGGSVDPLPTPIELDLPGEEKHDDCDDENEKCGARAEGGECEDLAKVFLEWLKSNKDTISPEDLRSIRLKRSTIECAARRLGGGKHGRMQLLKLILAWVQNHHLHKKRGATTTTTTTAPPPPKRRMSRASPTSTRMLPSSSRKILSAVPPSPYGAMACNESLYPSAAAAPYGGYHHSCTTSSVVVNSQPFSPAADFHAVDPAAMAWPAHHFGPAPGPHFPQFQGAAASSHSPAAVAALPFPAAAFPNQFAGNPLYHQGQRLVGLASATKEARKKRMARQRRLSSLHHHRSAHQNGPNHAAAAELGLGPSSESNAGSSMHLDCRNWAFWSSISSHTQQVKAVADVLSPPPPLPLLPLSSNPSHMKPPQASQQTSMPQQQQQQQQNSQRGAATAAERRQGMKVEKNLRFLLQKVLKQSDVGSLGRIVLPKKEAEIHLPELDARDGISIPMEDIGTSRVWNMRYRFWPNNKSRMYLLENTGDFVRSNGLQEGDFIVIYSDVKSGKYMIRGVKVRQPLEPRVMSGKNGGKAHQKLGTSQKCTSVINNDGDDDNKTTNNIGGMGNKGDPLAITEVRMPLI</sequence>
<dbReference type="CDD" id="cd10015">
    <property type="entry name" value="BfiI_C_EcoRII_N_B3"/>
    <property type="match status" value="1"/>
</dbReference>
<reference evidence="9" key="2">
    <citation type="submission" date="2025-08" db="UniProtKB">
        <authorList>
            <consortium name="RefSeq"/>
        </authorList>
    </citation>
    <scope>IDENTIFICATION</scope>
    <source>
        <tissue evidence="9">Leaf</tissue>
    </source>
</reference>
<feature type="compositionally biased region" description="Low complexity" evidence="6">
    <location>
        <begin position="68"/>
        <end position="86"/>
    </location>
</feature>
<dbReference type="Proteomes" id="UP000515123">
    <property type="component" value="Linkage group 1"/>
</dbReference>
<evidence type="ECO:0000259" key="7">
    <source>
        <dbReference type="PROSITE" id="PS50863"/>
    </source>
</evidence>
<dbReference type="GeneID" id="109726293"/>
<feature type="domain" description="TF-B3" evidence="7">
    <location>
        <begin position="560"/>
        <end position="662"/>
    </location>
</feature>
<reference evidence="8" key="1">
    <citation type="journal article" date="2015" name="Nat. Genet.">
        <title>The pineapple genome and the evolution of CAM photosynthesis.</title>
        <authorList>
            <person name="Ming R."/>
            <person name="VanBuren R."/>
            <person name="Wai C.M."/>
            <person name="Tang H."/>
            <person name="Schatz M.C."/>
            <person name="Bowers J.E."/>
            <person name="Lyons E."/>
            <person name="Wang M.L."/>
            <person name="Chen J."/>
            <person name="Biggers E."/>
            <person name="Zhang J."/>
            <person name="Huang L."/>
            <person name="Zhang L."/>
            <person name="Miao W."/>
            <person name="Zhang J."/>
            <person name="Ye Z."/>
            <person name="Miao C."/>
            <person name="Lin Z."/>
            <person name="Wang H."/>
            <person name="Zhou H."/>
            <person name="Yim W.C."/>
            <person name="Priest H.D."/>
            <person name="Zheng C."/>
            <person name="Woodhouse M."/>
            <person name="Edger P.P."/>
            <person name="Guyot R."/>
            <person name="Guo H.B."/>
            <person name="Guo H."/>
            <person name="Zheng G."/>
            <person name="Singh R."/>
            <person name="Sharma A."/>
            <person name="Min X."/>
            <person name="Zheng Y."/>
            <person name="Lee H."/>
            <person name="Gurtowski J."/>
            <person name="Sedlazeck F.J."/>
            <person name="Harkess A."/>
            <person name="McKain M.R."/>
            <person name="Liao Z."/>
            <person name="Fang J."/>
            <person name="Liu J."/>
            <person name="Zhang X."/>
            <person name="Zhang Q."/>
            <person name="Hu W."/>
            <person name="Qin Y."/>
            <person name="Wang K."/>
            <person name="Chen L.Y."/>
            <person name="Shirley N."/>
            <person name="Lin Y.R."/>
            <person name="Liu L.Y."/>
            <person name="Hernandez A.G."/>
            <person name="Wright C.L."/>
            <person name="Bulone V."/>
            <person name="Tuskan G.A."/>
            <person name="Heath K."/>
            <person name="Zee F."/>
            <person name="Moore P.H."/>
            <person name="Sunkar R."/>
            <person name="Leebens-Mack J.H."/>
            <person name="Mockler T."/>
            <person name="Bennetzen J.L."/>
            <person name="Freeling M."/>
            <person name="Sankoff D."/>
            <person name="Paterson A.H."/>
            <person name="Zhu X."/>
            <person name="Yang X."/>
            <person name="Smith J.A."/>
            <person name="Cushman J.C."/>
            <person name="Paull R.E."/>
            <person name="Yu Q."/>
        </authorList>
    </citation>
    <scope>NUCLEOTIDE SEQUENCE [LARGE SCALE GENOMIC DNA]</scope>
    <source>
        <strain evidence="8">cv. F153</strain>
    </source>
</reference>
<feature type="compositionally biased region" description="Low complexity" evidence="6">
    <location>
        <begin position="505"/>
        <end position="537"/>
    </location>
</feature>
<dbReference type="RefSeq" id="XP_020111436.1">
    <property type="nucleotide sequence ID" value="XM_020255847.1"/>
</dbReference>
<feature type="compositionally biased region" description="Basic residues" evidence="6">
    <location>
        <begin position="422"/>
        <end position="442"/>
    </location>
</feature>
<feature type="compositionally biased region" description="Polar residues" evidence="6">
    <location>
        <begin position="280"/>
        <end position="293"/>
    </location>
</feature>
<evidence type="ECO:0000256" key="2">
    <source>
        <dbReference type="ARBA" id="ARBA00023015"/>
    </source>
</evidence>
<evidence type="ECO:0000256" key="5">
    <source>
        <dbReference type="ARBA" id="ARBA00023242"/>
    </source>
</evidence>
<dbReference type="AlphaFoldDB" id="A0A6P5GRZ1"/>
<dbReference type="PANTHER" id="PTHR31140">
    <property type="entry name" value="B3 DOMAIN-CONTAINING TRANSCRIPTION FACTOR ABI3"/>
    <property type="match status" value="1"/>
</dbReference>
<accession>A0A6P5GRZ1</accession>
<dbReference type="SMART" id="SM01019">
    <property type="entry name" value="B3"/>
    <property type="match status" value="1"/>
</dbReference>
<proteinExistence type="predicted"/>
<feature type="region of interest" description="Disordered" evidence="6">
    <location>
        <begin position="256"/>
        <end position="293"/>
    </location>
</feature>
<dbReference type="GO" id="GO:0003677">
    <property type="term" value="F:DNA binding"/>
    <property type="evidence" value="ECO:0007669"/>
    <property type="project" value="UniProtKB-KW"/>
</dbReference>
<protein>
    <submittedName>
        <fullName evidence="9">LOW QUALITY PROTEIN: regulatory protein viviparous-1</fullName>
    </submittedName>
</protein>
<dbReference type="Pfam" id="PF02362">
    <property type="entry name" value="B3"/>
    <property type="match status" value="1"/>
</dbReference>
<feature type="region of interest" description="Disordered" evidence="6">
    <location>
        <begin position="1"/>
        <end position="86"/>
    </location>
</feature>
<dbReference type="FunFam" id="2.40.330.10:FF:000003">
    <property type="entry name" value="B3 domain-containing transcription factor FUS3"/>
    <property type="match status" value="1"/>
</dbReference>
<feature type="region of interest" description="Disordered" evidence="6">
    <location>
        <begin position="688"/>
        <end position="711"/>
    </location>
</feature>
<organism evidence="8 9">
    <name type="scientific">Ananas comosus</name>
    <name type="common">Pineapple</name>
    <name type="synonym">Ananas ananas</name>
    <dbReference type="NCBI Taxonomy" id="4615"/>
    <lineage>
        <taxon>Eukaryota</taxon>
        <taxon>Viridiplantae</taxon>
        <taxon>Streptophyta</taxon>
        <taxon>Embryophyta</taxon>
        <taxon>Tracheophyta</taxon>
        <taxon>Spermatophyta</taxon>
        <taxon>Magnoliopsida</taxon>
        <taxon>Liliopsida</taxon>
        <taxon>Poales</taxon>
        <taxon>Bromeliaceae</taxon>
        <taxon>Bromelioideae</taxon>
        <taxon>Ananas</taxon>
    </lineage>
</organism>
<feature type="compositionally biased region" description="Basic and acidic residues" evidence="6">
    <location>
        <begin position="1"/>
        <end position="23"/>
    </location>
</feature>
<evidence type="ECO:0000256" key="4">
    <source>
        <dbReference type="ARBA" id="ARBA00023163"/>
    </source>
</evidence>
<feature type="compositionally biased region" description="Low complexity" evidence="6">
    <location>
        <begin position="39"/>
        <end position="59"/>
    </location>
</feature>
<comment type="subcellular location">
    <subcellularLocation>
        <location evidence="1">Nucleus</location>
    </subcellularLocation>
</comment>
<dbReference type="InterPro" id="IPR015300">
    <property type="entry name" value="DNA-bd_pseudobarrel_sf"/>
</dbReference>
<dbReference type="PROSITE" id="PS50863">
    <property type="entry name" value="B3"/>
    <property type="match status" value="1"/>
</dbReference>
<keyword evidence="4" id="KW-0804">Transcription</keyword>
<dbReference type="GO" id="GO:0003700">
    <property type="term" value="F:DNA-binding transcription factor activity"/>
    <property type="evidence" value="ECO:0007669"/>
    <property type="project" value="InterPro"/>
</dbReference>